<evidence type="ECO:0000259" key="3">
    <source>
        <dbReference type="Pfam" id="PF00884"/>
    </source>
</evidence>
<reference evidence="4 5" key="1">
    <citation type="journal article" date="2016" name="Genome Biol. Evol.">
        <title>Divergent and convergent evolution of fungal pathogenicity.</title>
        <authorList>
            <person name="Shang Y."/>
            <person name="Xiao G."/>
            <person name="Zheng P."/>
            <person name="Cen K."/>
            <person name="Zhan S."/>
            <person name="Wang C."/>
        </authorList>
    </citation>
    <scope>NUCLEOTIDE SEQUENCE [LARGE SCALE GENOMIC DNA]</scope>
    <source>
        <strain evidence="4 5">RCEF 1005</strain>
    </source>
</reference>
<evidence type="ECO:0000256" key="1">
    <source>
        <dbReference type="ARBA" id="ARBA00008779"/>
    </source>
</evidence>
<comment type="caution">
    <text evidence="4">The sequence shown here is derived from an EMBL/GenBank/DDBJ whole genome shotgun (WGS) entry which is preliminary data.</text>
</comment>
<dbReference type="Gene3D" id="3.40.720.10">
    <property type="entry name" value="Alkaline Phosphatase, subunit A"/>
    <property type="match status" value="1"/>
</dbReference>
<evidence type="ECO:0000256" key="2">
    <source>
        <dbReference type="SAM" id="SignalP"/>
    </source>
</evidence>
<accession>A0A168GD44</accession>
<dbReference type="GO" id="GO:0005539">
    <property type="term" value="F:glycosaminoglycan binding"/>
    <property type="evidence" value="ECO:0007669"/>
    <property type="project" value="TreeGrafter"/>
</dbReference>
<dbReference type="PANTHER" id="PTHR43108:SF8">
    <property type="entry name" value="SD21168P"/>
    <property type="match status" value="1"/>
</dbReference>
<dbReference type="InterPro" id="IPR012083">
    <property type="entry name" value="Arylsulfatase"/>
</dbReference>
<dbReference type="GO" id="GO:0004065">
    <property type="term" value="F:arylsulfatase activity"/>
    <property type="evidence" value="ECO:0007669"/>
    <property type="project" value="InterPro"/>
</dbReference>
<dbReference type="GO" id="GO:0008449">
    <property type="term" value="F:N-acetylglucosamine-6-sulfatase activity"/>
    <property type="evidence" value="ECO:0007669"/>
    <property type="project" value="TreeGrafter"/>
</dbReference>
<feature type="signal peptide" evidence="2">
    <location>
        <begin position="1"/>
        <end position="18"/>
    </location>
</feature>
<organism evidence="4 5">
    <name type="scientific">Akanthomyces lecanii RCEF 1005</name>
    <dbReference type="NCBI Taxonomy" id="1081108"/>
    <lineage>
        <taxon>Eukaryota</taxon>
        <taxon>Fungi</taxon>
        <taxon>Dikarya</taxon>
        <taxon>Ascomycota</taxon>
        <taxon>Pezizomycotina</taxon>
        <taxon>Sordariomycetes</taxon>
        <taxon>Hypocreomycetidae</taxon>
        <taxon>Hypocreales</taxon>
        <taxon>Cordycipitaceae</taxon>
        <taxon>Akanthomyces</taxon>
        <taxon>Cordyceps confragosa</taxon>
    </lineage>
</organism>
<dbReference type="SUPFAM" id="SSF53649">
    <property type="entry name" value="Alkaline phosphatase-like"/>
    <property type="match status" value="1"/>
</dbReference>
<evidence type="ECO:0000313" key="5">
    <source>
        <dbReference type="Proteomes" id="UP000076881"/>
    </source>
</evidence>
<dbReference type="AlphaFoldDB" id="A0A168GD44"/>
<evidence type="ECO:0000313" key="4">
    <source>
        <dbReference type="EMBL" id="OAA76334.1"/>
    </source>
</evidence>
<keyword evidence="2" id="KW-0732">Signal</keyword>
<dbReference type="EMBL" id="AZHF01000004">
    <property type="protein sequence ID" value="OAA76334.1"/>
    <property type="molecule type" value="Genomic_DNA"/>
</dbReference>
<feature type="domain" description="Sulfatase N-terminal" evidence="3">
    <location>
        <begin position="70"/>
        <end position="334"/>
    </location>
</feature>
<dbReference type="Pfam" id="PF00884">
    <property type="entry name" value="Sulfatase"/>
    <property type="match status" value="1"/>
</dbReference>
<keyword evidence="5" id="KW-1185">Reference proteome</keyword>
<proteinExistence type="inferred from homology"/>
<dbReference type="PANTHER" id="PTHR43108">
    <property type="entry name" value="N-ACETYLGLUCOSAMINE-6-SULFATASE FAMILY MEMBER"/>
    <property type="match status" value="1"/>
</dbReference>
<protein>
    <submittedName>
        <fullName evidence="4">Arylsulfatase</fullName>
    </submittedName>
</protein>
<dbReference type="InterPro" id="IPR017850">
    <property type="entry name" value="Alkaline_phosphatase_core_sf"/>
</dbReference>
<dbReference type="GO" id="GO:0018958">
    <property type="term" value="P:phenol-containing compound metabolic process"/>
    <property type="evidence" value="ECO:0007669"/>
    <property type="project" value="InterPro"/>
</dbReference>
<dbReference type="OrthoDB" id="96314at2759"/>
<name>A0A168GD44_CORDF</name>
<gene>
    <name evidence="4" type="ORF">LEL_06018</name>
</gene>
<sequence>MKCASFLATVLLSGAARAAHAPKPNFVFIITDDQDQRLGSVDYMDSVQKHLKREGTTLSRHFCGYPKFISQGLNDDYLPVWLQDAGYNTYYTGKLMNNLGIRTYQSPPPRGWNRSDFLLDPNTYVYNNAYFTLDNQKWQAFPGEYSTDLIAKRALEFLKEGIDTHEPFFLGIAPIAPHSELTDTFREPVPARRHQSLFPDAKVPRNKNFNPAQPGTASYFKDLPRLNDSQVQYLDNFQRRRLQSLQAVDDLIGDIFNALQDHPQVLANTYIIYTADNGFHLGQHRLPAGKTCSIEEDVNVPFIIRGPGIAKNNVLNFPSSHTDLAPTFLKLAGMPLRDEFDGLPIPVRSADQTADAIKTEHVSIEYWGSGIIEGTAFDNLSMHMFFRIIMCLLTVDPEGYFNQNTYKTLRIVSKNHEFMYTVWCNGDHELYNMQRDPYQTFNLYGKQPQGSPHNITRLTKRLDTLVLTLKNCKRDSCRYPWKTIFPSGEVTSLHEALEESFDDFFDSQPWVSLDECTLGYIPELEGPAGPKPYQGSFVRDAELRDEHWI</sequence>
<dbReference type="Proteomes" id="UP000076881">
    <property type="component" value="Unassembled WGS sequence"/>
</dbReference>
<comment type="similarity">
    <text evidence="1">Belongs to the sulfatase family.</text>
</comment>
<feature type="chain" id="PRO_5007897200" evidence="2">
    <location>
        <begin position="19"/>
        <end position="549"/>
    </location>
</feature>
<dbReference type="PIRSF" id="PIRSF000972">
    <property type="entry name" value="Arylsulf_plant"/>
    <property type="match status" value="1"/>
</dbReference>
<dbReference type="InterPro" id="IPR000917">
    <property type="entry name" value="Sulfatase_N"/>
</dbReference>
<dbReference type="STRING" id="1081108.A0A168GD44"/>
<dbReference type="CDD" id="cd16147">
    <property type="entry name" value="G6S"/>
    <property type="match status" value="1"/>
</dbReference>